<evidence type="ECO:0000313" key="3">
    <source>
        <dbReference type="Proteomes" id="UP000730618"/>
    </source>
</evidence>
<name>A0ABM8VCZ5_9BACL</name>
<accession>A0ABM8VCZ5</accession>
<protein>
    <recommendedName>
        <fullName evidence="1">Hemerythrin-like domain-containing protein</fullName>
    </recommendedName>
</protein>
<dbReference type="Proteomes" id="UP000730618">
    <property type="component" value="Unassembled WGS sequence"/>
</dbReference>
<reference evidence="2 3" key="1">
    <citation type="submission" date="2021-06" db="EMBL/GenBank/DDBJ databases">
        <authorList>
            <person name="Criscuolo A."/>
        </authorList>
    </citation>
    <scope>NUCLEOTIDE SEQUENCE [LARGE SCALE GENOMIC DNA]</scope>
    <source>
        <strain evidence="3">CIP 111802</strain>
    </source>
</reference>
<dbReference type="RefSeq" id="WP_218097557.1">
    <property type="nucleotide sequence ID" value="NZ_CAJVCE010000003.1"/>
</dbReference>
<dbReference type="EMBL" id="CAJVCE010000003">
    <property type="protein sequence ID" value="CAG7625893.1"/>
    <property type="molecule type" value="Genomic_DNA"/>
</dbReference>
<comment type="caution">
    <text evidence="2">The sequence shown here is derived from an EMBL/GenBank/DDBJ whole genome shotgun (WGS) entry which is preliminary data.</text>
</comment>
<proteinExistence type="predicted"/>
<sequence length="173" mass="20119">MTERLSYSFGSGATHVTADPACAFARLRNEHNHLYDVIDCLETMASQLKNVAERNVRRERLKELRDTTLALLAELDEHSDWEDTQLFPFLTEYSQLPIRPVVTTSLWMLEKEQELAAMYFHLFLEETEQIFRNPDPSGIGRCTEQLLQACRLVKSHLQMEEETIYPLMAELPE</sequence>
<keyword evidence="3" id="KW-1185">Reference proteome</keyword>
<feature type="domain" description="Hemerythrin-like" evidence="1">
    <location>
        <begin position="25"/>
        <end position="167"/>
    </location>
</feature>
<dbReference type="Pfam" id="PF01814">
    <property type="entry name" value="Hemerythrin"/>
    <property type="match status" value="1"/>
</dbReference>
<evidence type="ECO:0000313" key="2">
    <source>
        <dbReference type="EMBL" id="CAG7625893.1"/>
    </source>
</evidence>
<gene>
    <name evidence="2" type="ORF">PAECIP111802_01194</name>
</gene>
<organism evidence="2 3">
    <name type="scientific">Paenibacillus allorhizosphaerae</name>
    <dbReference type="NCBI Taxonomy" id="2849866"/>
    <lineage>
        <taxon>Bacteria</taxon>
        <taxon>Bacillati</taxon>
        <taxon>Bacillota</taxon>
        <taxon>Bacilli</taxon>
        <taxon>Bacillales</taxon>
        <taxon>Paenibacillaceae</taxon>
        <taxon>Paenibacillus</taxon>
    </lineage>
</organism>
<evidence type="ECO:0000259" key="1">
    <source>
        <dbReference type="Pfam" id="PF01814"/>
    </source>
</evidence>
<dbReference type="InterPro" id="IPR012312">
    <property type="entry name" value="Hemerythrin-like"/>
</dbReference>